<evidence type="ECO:0000313" key="3">
    <source>
        <dbReference type="Proteomes" id="UP001165190"/>
    </source>
</evidence>
<feature type="compositionally biased region" description="Basic and acidic residues" evidence="1">
    <location>
        <begin position="137"/>
        <end position="147"/>
    </location>
</feature>
<feature type="compositionally biased region" description="Basic and acidic residues" evidence="1">
    <location>
        <begin position="118"/>
        <end position="127"/>
    </location>
</feature>
<proteinExistence type="predicted"/>
<evidence type="ECO:0000256" key="1">
    <source>
        <dbReference type="SAM" id="MobiDB-lite"/>
    </source>
</evidence>
<feature type="region of interest" description="Disordered" evidence="1">
    <location>
        <begin position="1"/>
        <end position="49"/>
    </location>
</feature>
<feature type="region of interest" description="Disordered" evidence="1">
    <location>
        <begin position="102"/>
        <end position="127"/>
    </location>
</feature>
<comment type="caution">
    <text evidence="2">The sequence shown here is derived from an EMBL/GenBank/DDBJ whole genome shotgun (WGS) entry which is preliminary data.</text>
</comment>
<name>A0A9W7LSG1_HIBTR</name>
<dbReference type="PANTHER" id="PTHR46245:SF3">
    <property type="entry name" value="B3 DOMAIN-CONTAINING TRANSCRIPTION REPRESSOR VAL1"/>
    <property type="match status" value="1"/>
</dbReference>
<feature type="compositionally biased region" description="Basic and acidic residues" evidence="1">
    <location>
        <begin position="9"/>
        <end position="47"/>
    </location>
</feature>
<feature type="compositionally biased region" description="Polar residues" evidence="1">
    <location>
        <begin position="107"/>
        <end position="117"/>
    </location>
</feature>
<dbReference type="AlphaFoldDB" id="A0A9W7LSG1"/>
<accession>A0A9W7LSG1</accession>
<dbReference type="PANTHER" id="PTHR46245">
    <property type="entry name" value="B3 DOMAIN-CONTAINING PROTEIN OS07G0563300"/>
    <property type="match status" value="1"/>
</dbReference>
<gene>
    <name evidence="2" type="ORF">HRI_001174100</name>
</gene>
<protein>
    <submittedName>
        <fullName evidence="2">Uncharacterized protein</fullName>
    </submittedName>
</protein>
<evidence type="ECO:0000313" key="2">
    <source>
        <dbReference type="EMBL" id="GMI75048.1"/>
    </source>
</evidence>
<feature type="region of interest" description="Disordered" evidence="1">
    <location>
        <begin position="134"/>
        <end position="153"/>
    </location>
</feature>
<reference evidence="2" key="1">
    <citation type="submission" date="2023-05" db="EMBL/GenBank/DDBJ databases">
        <title>Genome and transcriptome analyses reveal genes involved in the formation of fine ridges on petal epidermal cells in Hibiscus trionum.</title>
        <authorList>
            <person name="Koshimizu S."/>
            <person name="Masuda S."/>
            <person name="Ishii T."/>
            <person name="Shirasu K."/>
            <person name="Hoshino A."/>
            <person name="Arita M."/>
        </authorList>
    </citation>
    <scope>NUCLEOTIDE SEQUENCE</scope>
    <source>
        <strain evidence="2">Hamamatsu line</strain>
    </source>
</reference>
<keyword evidence="3" id="KW-1185">Reference proteome</keyword>
<dbReference type="OrthoDB" id="757982at2759"/>
<dbReference type="EMBL" id="BSYR01000011">
    <property type="protein sequence ID" value="GMI75048.1"/>
    <property type="molecule type" value="Genomic_DNA"/>
</dbReference>
<dbReference type="Proteomes" id="UP001165190">
    <property type="component" value="Unassembled WGS sequence"/>
</dbReference>
<organism evidence="2 3">
    <name type="scientific">Hibiscus trionum</name>
    <name type="common">Flower of an hour</name>
    <dbReference type="NCBI Taxonomy" id="183268"/>
    <lineage>
        <taxon>Eukaryota</taxon>
        <taxon>Viridiplantae</taxon>
        <taxon>Streptophyta</taxon>
        <taxon>Embryophyta</taxon>
        <taxon>Tracheophyta</taxon>
        <taxon>Spermatophyta</taxon>
        <taxon>Magnoliopsida</taxon>
        <taxon>eudicotyledons</taxon>
        <taxon>Gunneridae</taxon>
        <taxon>Pentapetalae</taxon>
        <taxon>rosids</taxon>
        <taxon>malvids</taxon>
        <taxon>Malvales</taxon>
        <taxon>Malvaceae</taxon>
        <taxon>Malvoideae</taxon>
        <taxon>Hibiscus</taxon>
    </lineage>
</organism>
<sequence length="153" mass="17472">MLRKKKHQSEREAESQKDNKKQMEETEVKHTRNDHSEHEASQSRTEGEVAEAITGEIDLNCHPKREDVQLEGEGLNMMNFFEVASVPVENHIMQNGIASLKSEQHQEGSLGSHLQSKANRENERLLSDEEFLASVGWEREGHEEPSSERNGLQ</sequence>